<feature type="compositionally biased region" description="Basic and acidic residues" evidence="7">
    <location>
        <begin position="33"/>
        <end position="43"/>
    </location>
</feature>
<dbReference type="PANTHER" id="PTHR31760:SF0">
    <property type="entry name" value="S-ADENOSYL-L-METHIONINE-DEPENDENT METHYLTRANSFERASES SUPERFAMILY PROTEIN"/>
    <property type="match status" value="1"/>
</dbReference>
<dbReference type="GO" id="GO:0070043">
    <property type="term" value="F:rRNA (guanine-N7-)-methyltransferase activity"/>
    <property type="evidence" value="ECO:0007669"/>
    <property type="project" value="UniProtKB-UniRule"/>
</dbReference>
<reference evidence="8 9" key="1">
    <citation type="submission" date="2016-02" db="EMBL/GenBank/DDBJ databases">
        <title>Draft genome sequence of the strain BR 10247T Bradyrhizobium neotropicale isolated from nodules of Centrolobium paraense.</title>
        <authorList>
            <person name="Simoes-Araujo J.L."/>
            <person name="Barauna A.C."/>
            <person name="Silva K."/>
            <person name="Zilli J.E."/>
        </authorList>
    </citation>
    <scope>NUCLEOTIDE SEQUENCE [LARGE SCALE GENOMIC DNA]</scope>
    <source>
        <strain evidence="8 9">BR 10247</strain>
    </source>
</reference>
<dbReference type="InterPro" id="IPR029063">
    <property type="entry name" value="SAM-dependent_MTases_sf"/>
</dbReference>
<keyword evidence="1 6" id="KW-0963">Cytoplasm</keyword>
<evidence type="ECO:0000256" key="4">
    <source>
        <dbReference type="ARBA" id="ARBA00022679"/>
    </source>
</evidence>
<dbReference type="Proteomes" id="UP000077173">
    <property type="component" value="Unassembled WGS sequence"/>
</dbReference>
<dbReference type="PIRSF" id="PIRSF003078">
    <property type="entry name" value="GidB"/>
    <property type="match status" value="1"/>
</dbReference>
<keyword evidence="4 6" id="KW-0808">Transferase</keyword>
<evidence type="ECO:0000256" key="5">
    <source>
        <dbReference type="ARBA" id="ARBA00022691"/>
    </source>
</evidence>
<feature type="binding site" evidence="6">
    <location>
        <position position="190"/>
    </location>
    <ligand>
        <name>S-adenosyl-L-methionine</name>
        <dbReference type="ChEBI" id="CHEBI:59789"/>
    </ligand>
</feature>
<evidence type="ECO:0000313" key="9">
    <source>
        <dbReference type="Proteomes" id="UP000077173"/>
    </source>
</evidence>
<dbReference type="EMBL" id="LSEF01000100">
    <property type="protein sequence ID" value="OAF09082.1"/>
    <property type="molecule type" value="Genomic_DNA"/>
</dbReference>
<dbReference type="EC" id="2.1.1.170" evidence="6"/>
<dbReference type="Gene3D" id="3.40.50.150">
    <property type="entry name" value="Vaccinia Virus protein VP39"/>
    <property type="match status" value="1"/>
</dbReference>
<evidence type="ECO:0000256" key="1">
    <source>
        <dbReference type="ARBA" id="ARBA00022490"/>
    </source>
</evidence>
<feature type="binding site" evidence="6">
    <location>
        <position position="120"/>
    </location>
    <ligand>
        <name>S-adenosyl-L-methionine</name>
        <dbReference type="ChEBI" id="CHEBI:59789"/>
    </ligand>
</feature>
<comment type="subcellular location">
    <subcellularLocation>
        <location evidence="6">Cytoplasm</location>
    </subcellularLocation>
</comment>
<dbReference type="InterPro" id="IPR003682">
    <property type="entry name" value="rRNA_ssu_MeTfrase_G"/>
</dbReference>
<evidence type="ECO:0000256" key="3">
    <source>
        <dbReference type="ARBA" id="ARBA00022603"/>
    </source>
</evidence>
<dbReference type="SUPFAM" id="SSF53335">
    <property type="entry name" value="S-adenosyl-L-methionine-dependent methyltransferases"/>
    <property type="match status" value="1"/>
</dbReference>
<proteinExistence type="inferred from homology"/>
<comment type="similarity">
    <text evidence="6">Belongs to the methyltransferase superfamily. RNA methyltransferase RsmG family.</text>
</comment>
<comment type="function">
    <text evidence="6">Specifically methylates the N7 position of guanine in position 527 of 16S rRNA.</text>
</comment>
<keyword evidence="3 6" id="KW-0489">Methyltransferase</keyword>
<keyword evidence="2 6" id="KW-0698">rRNA processing</keyword>
<dbReference type="NCBIfam" id="TIGR00138">
    <property type="entry name" value="rsmG_gidB"/>
    <property type="match status" value="1"/>
</dbReference>
<protein>
    <recommendedName>
        <fullName evidence="6">Ribosomal RNA small subunit methyltransferase G</fullName>
        <ecNumber evidence="6">2.1.1.170</ecNumber>
    </recommendedName>
    <alternativeName>
        <fullName evidence="6">16S rRNA 7-methylguanosine methyltransferase</fullName>
        <shortName evidence="6">16S rRNA m7G methyltransferase</shortName>
    </alternativeName>
</protein>
<dbReference type="HAMAP" id="MF_00074">
    <property type="entry name" value="16SrRNA_methyltr_G"/>
    <property type="match status" value="1"/>
</dbReference>
<evidence type="ECO:0000313" key="8">
    <source>
        <dbReference type="EMBL" id="OAF09082.1"/>
    </source>
</evidence>
<comment type="catalytic activity">
    <reaction evidence="6">
        <text>guanosine(527) in 16S rRNA + S-adenosyl-L-methionine = N(7)-methylguanosine(527) in 16S rRNA + S-adenosyl-L-homocysteine</text>
        <dbReference type="Rhea" id="RHEA:42732"/>
        <dbReference type="Rhea" id="RHEA-COMP:10209"/>
        <dbReference type="Rhea" id="RHEA-COMP:10210"/>
        <dbReference type="ChEBI" id="CHEBI:57856"/>
        <dbReference type="ChEBI" id="CHEBI:59789"/>
        <dbReference type="ChEBI" id="CHEBI:74269"/>
        <dbReference type="ChEBI" id="CHEBI:74480"/>
        <dbReference type="EC" id="2.1.1.170"/>
    </reaction>
</comment>
<feature type="region of interest" description="Disordered" evidence="7">
    <location>
        <begin position="1"/>
        <end position="43"/>
    </location>
</feature>
<dbReference type="AlphaFoldDB" id="A0A176YQ97"/>
<comment type="caution">
    <text evidence="8">The sequence shown here is derived from an EMBL/GenBank/DDBJ whole genome shotgun (WGS) entry which is preliminary data.</text>
</comment>
<evidence type="ECO:0000256" key="6">
    <source>
        <dbReference type="HAMAP-Rule" id="MF_00074"/>
    </source>
</evidence>
<name>A0A176YQ97_9BRAD</name>
<dbReference type="PANTHER" id="PTHR31760">
    <property type="entry name" value="S-ADENOSYL-L-METHIONINE-DEPENDENT METHYLTRANSFERASES SUPERFAMILY PROTEIN"/>
    <property type="match status" value="1"/>
</dbReference>
<accession>A0A176YQ97</accession>
<gene>
    <name evidence="6" type="primary">rsmG</name>
    <name evidence="8" type="ORF">AXW67_28080</name>
</gene>
<evidence type="ECO:0000256" key="2">
    <source>
        <dbReference type="ARBA" id="ARBA00022552"/>
    </source>
</evidence>
<feature type="binding site" evidence="6">
    <location>
        <position position="125"/>
    </location>
    <ligand>
        <name>S-adenosyl-L-methionine</name>
        <dbReference type="ChEBI" id="CHEBI:59789"/>
    </ligand>
</feature>
<organism evidence="8 9">
    <name type="scientific">Bradyrhizobium neotropicale</name>
    <dbReference type="NCBI Taxonomy" id="1497615"/>
    <lineage>
        <taxon>Bacteria</taxon>
        <taxon>Pseudomonadati</taxon>
        <taxon>Pseudomonadota</taxon>
        <taxon>Alphaproteobacteria</taxon>
        <taxon>Hyphomicrobiales</taxon>
        <taxon>Nitrobacteraceae</taxon>
        <taxon>Bradyrhizobium</taxon>
    </lineage>
</organism>
<comment type="caution">
    <text evidence="6">Lacks conserved residue(s) required for the propagation of feature annotation.</text>
</comment>
<dbReference type="Pfam" id="PF02527">
    <property type="entry name" value="GidB"/>
    <property type="match status" value="1"/>
</dbReference>
<dbReference type="GO" id="GO:0005829">
    <property type="term" value="C:cytosol"/>
    <property type="evidence" value="ECO:0007669"/>
    <property type="project" value="TreeGrafter"/>
</dbReference>
<sequence>MKQRGPAGGRSSPRRPEAGEGAGQRSGPAPTGHKIDRANASDKSLDSALAADKAAALKLAPVSRETEDRLDRYITLLREWQAKTNLVAPSTLPHLWTRHIADSLQLASLAPSAKRWADLGSGGGFPGVVLACALAGTTGASVHLVERIAKKAAFLREAIRITASPGVVHLAEIGDNVDRITGPVDCVTARALAPLHQLIGFAEPLMRNGAKALFLKGQDVEAELTEAAKYWNIQPQLHQSRTGDGWIVELTSVERRG</sequence>
<evidence type="ECO:0000256" key="7">
    <source>
        <dbReference type="SAM" id="MobiDB-lite"/>
    </source>
</evidence>
<keyword evidence="5 6" id="KW-0949">S-adenosyl-L-methionine</keyword>
<keyword evidence="9" id="KW-1185">Reference proteome</keyword>